<dbReference type="AlphaFoldDB" id="A0A511W376"/>
<dbReference type="OrthoDB" id="9795206at2"/>
<dbReference type="Gene3D" id="3.40.630.30">
    <property type="match status" value="1"/>
</dbReference>
<dbReference type="CDD" id="cd04301">
    <property type="entry name" value="NAT_SF"/>
    <property type="match status" value="1"/>
</dbReference>
<dbReference type="PANTHER" id="PTHR43415">
    <property type="entry name" value="SPERMIDINE N(1)-ACETYLTRANSFERASE"/>
    <property type="match status" value="1"/>
</dbReference>
<sequence>MKIYLRELQKEDMVSVHQSTLDADIRYLTGTTRHFTLEQLYNHFERIKDDDTRYDFAICLSADEQIIGDLAILDIEKVHQKAGFRIALHKPEYFGKGFGTQAVKLALQYAFETLKLNRLQLEVYSHNPRAIQTYEKVGFTQEGILRQAIYYDGEYYDEIVMGMLKEEYDLLK</sequence>
<comment type="caution">
    <text evidence="2">The sequence shown here is derived from an EMBL/GenBank/DDBJ whole genome shotgun (WGS) entry which is preliminary data.</text>
</comment>
<evidence type="ECO:0000259" key="1">
    <source>
        <dbReference type="PROSITE" id="PS51186"/>
    </source>
</evidence>
<dbReference type="InterPro" id="IPR016181">
    <property type="entry name" value="Acyl_CoA_acyltransferase"/>
</dbReference>
<accession>A0A511W376</accession>
<reference evidence="2 3" key="1">
    <citation type="submission" date="2019-07" db="EMBL/GenBank/DDBJ databases">
        <title>Whole genome shotgun sequence of Alkalibacillus haloalkaliphilus NBRC 103110.</title>
        <authorList>
            <person name="Hosoyama A."/>
            <person name="Uohara A."/>
            <person name="Ohji S."/>
            <person name="Ichikawa N."/>
        </authorList>
    </citation>
    <scope>NUCLEOTIDE SEQUENCE [LARGE SCALE GENOMIC DNA]</scope>
    <source>
        <strain evidence="2 3">NBRC 103110</strain>
    </source>
</reference>
<dbReference type="InterPro" id="IPR000182">
    <property type="entry name" value="GNAT_dom"/>
</dbReference>
<feature type="domain" description="N-acetyltransferase" evidence="1">
    <location>
        <begin position="3"/>
        <end position="166"/>
    </location>
</feature>
<protein>
    <submittedName>
        <fullName evidence="2">Aminoglycoside N(6')-acetyltransferase</fullName>
    </submittedName>
</protein>
<dbReference type="PROSITE" id="PS51186">
    <property type="entry name" value="GNAT"/>
    <property type="match status" value="1"/>
</dbReference>
<keyword evidence="2" id="KW-0808">Transferase</keyword>
<dbReference type="GO" id="GO:0016747">
    <property type="term" value="F:acyltransferase activity, transferring groups other than amino-acyl groups"/>
    <property type="evidence" value="ECO:0007669"/>
    <property type="project" value="InterPro"/>
</dbReference>
<proteinExistence type="predicted"/>
<keyword evidence="3" id="KW-1185">Reference proteome</keyword>
<dbReference type="SUPFAM" id="SSF55729">
    <property type="entry name" value="Acyl-CoA N-acyltransferases (Nat)"/>
    <property type="match status" value="1"/>
</dbReference>
<dbReference type="RefSeq" id="WP_146815542.1">
    <property type="nucleotide sequence ID" value="NZ_BJYA01000005.1"/>
</dbReference>
<gene>
    <name evidence="2" type="ORF">AHA02nite_13050</name>
</gene>
<dbReference type="Proteomes" id="UP000321440">
    <property type="component" value="Unassembled WGS sequence"/>
</dbReference>
<dbReference type="EMBL" id="BJYA01000005">
    <property type="protein sequence ID" value="GEN45529.1"/>
    <property type="molecule type" value="Genomic_DNA"/>
</dbReference>
<evidence type="ECO:0000313" key="3">
    <source>
        <dbReference type="Proteomes" id="UP000321440"/>
    </source>
</evidence>
<evidence type="ECO:0000313" key="2">
    <source>
        <dbReference type="EMBL" id="GEN45529.1"/>
    </source>
</evidence>
<name>A0A511W376_9BACI</name>
<organism evidence="2 3">
    <name type="scientific">Alkalibacillus haloalkaliphilus</name>
    <dbReference type="NCBI Taxonomy" id="94136"/>
    <lineage>
        <taxon>Bacteria</taxon>
        <taxon>Bacillati</taxon>
        <taxon>Bacillota</taxon>
        <taxon>Bacilli</taxon>
        <taxon>Bacillales</taxon>
        <taxon>Bacillaceae</taxon>
        <taxon>Alkalibacillus</taxon>
    </lineage>
</organism>
<dbReference type="Pfam" id="PF13302">
    <property type="entry name" value="Acetyltransf_3"/>
    <property type="match status" value="1"/>
</dbReference>
<dbReference type="PANTHER" id="PTHR43415:SF3">
    <property type="entry name" value="GNAT-FAMILY ACETYLTRANSFERASE"/>
    <property type="match status" value="1"/>
</dbReference>